<dbReference type="RefSeq" id="WP_145388952.1">
    <property type="nucleotide sequence ID" value="NZ_CP037423.1"/>
</dbReference>
<organism evidence="2 3">
    <name type="scientific">Stieleria neptunia</name>
    <dbReference type="NCBI Taxonomy" id="2527979"/>
    <lineage>
        <taxon>Bacteria</taxon>
        <taxon>Pseudomonadati</taxon>
        <taxon>Planctomycetota</taxon>
        <taxon>Planctomycetia</taxon>
        <taxon>Pirellulales</taxon>
        <taxon>Pirellulaceae</taxon>
        <taxon>Stieleria</taxon>
    </lineage>
</organism>
<evidence type="ECO:0000313" key="3">
    <source>
        <dbReference type="Proteomes" id="UP000319004"/>
    </source>
</evidence>
<sequence>MSIPEESRSLLLEQLESRCMLAGGIFFQVSPRDQAVLDRIGGGDRIDRAASVVGASHNDSHSQRTPSDRQPGDRQASVRGIGQLTRGELPRGQAAAQTPQQNVVPPRASSPSTIIGLIVVPSSPTSGSTRGSTTNDGGGSSSRPEGELDASAGATVDASPATTESATETLVSAPGSATIATQDEVVRPDSRDRERPQAVASDTVSVDQIPESTTSTQTPFDESLTEDVSKTIDVDSEPDLAGTIETLPLSHQHFRESSDLADDPNDDEQWELGGDALERLRDVADGTNDETPDLGRSVIDHAINDWFGESTGLIENIVFEHDLPSMMHDINASMVDVVLDATVGMHRSVGLIAGVEMDLSPDPAGEIRGAVLAVIAREFADSLATDPPPPVQSSGEPNSIRISGIAYPGAAIVASLLAIGSRRWSGKQAEKEGKTPDER</sequence>
<proteinExistence type="predicted"/>
<feature type="compositionally biased region" description="Low complexity" evidence="1">
    <location>
        <begin position="158"/>
        <end position="169"/>
    </location>
</feature>
<dbReference type="KEGG" id="snep:Enr13x_45220"/>
<keyword evidence="3" id="KW-1185">Reference proteome</keyword>
<name>A0A518HV66_9BACT</name>
<reference evidence="2 3" key="1">
    <citation type="submission" date="2019-03" db="EMBL/GenBank/DDBJ databases">
        <title>Deep-cultivation of Planctomycetes and their phenomic and genomic characterization uncovers novel biology.</title>
        <authorList>
            <person name="Wiegand S."/>
            <person name="Jogler M."/>
            <person name="Boedeker C."/>
            <person name="Pinto D."/>
            <person name="Vollmers J."/>
            <person name="Rivas-Marin E."/>
            <person name="Kohn T."/>
            <person name="Peeters S.H."/>
            <person name="Heuer A."/>
            <person name="Rast P."/>
            <person name="Oberbeckmann S."/>
            <person name="Bunk B."/>
            <person name="Jeske O."/>
            <person name="Meyerdierks A."/>
            <person name="Storesund J.E."/>
            <person name="Kallscheuer N."/>
            <person name="Luecker S."/>
            <person name="Lage O.M."/>
            <person name="Pohl T."/>
            <person name="Merkel B.J."/>
            <person name="Hornburger P."/>
            <person name="Mueller R.-W."/>
            <person name="Bruemmer F."/>
            <person name="Labrenz M."/>
            <person name="Spormann A.M."/>
            <person name="Op den Camp H."/>
            <person name="Overmann J."/>
            <person name="Amann R."/>
            <person name="Jetten M.S.M."/>
            <person name="Mascher T."/>
            <person name="Medema M.H."/>
            <person name="Devos D.P."/>
            <person name="Kaster A.-K."/>
            <person name="Ovreas L."/>
            <person name="Rohde M."/>
            <person name="Galperin M.Y."/>
            <person name="Jogler C."/>
        </authorList>
    </citation>
    <scope>NUCLEOTIDE SEQUENCE [LARGE SCALE GENOMIC DNA]</scope>
    <source>
        <strain evidence="2 3">Enr13</strain>
    </source>
</reference>
<feature type="compositionally biased region" description="Low complexity" evidence="1">
    <location>
        <begin position="122"/>
        <end position="135"/>
    </location>
</feature>
<protein>
    <submittedName>
        <fullName evidence="2">Uncharacterized protein</fullName>
    </submittedName>
</protein>
<accession>A0A518HV66</accession>
<dbReference type="EMBL" id="CP037423">
    <property type="protein sequence ID" value="QDV44654.1"/>
    <property type="molecule type" value="Genomic_DNA"/>
</dbReference>
<dbReference type="AlphaFoldDB" id="A0A518HV66"/>
<feature type="region of interest" description="Disordered" evidence="1">
    <location>
        <begin position="89"/>
        <end position="226"/>
    </location>
</feature>
<evidence type="ECO:0000313" key="2">
    <source>
        <dbReference type="EMBL" id="QDV44654.1"/>
    </source>
</evidence>
<feature type="compositionally biased region" description="Polar residues" evidence="1">
    <location>
        <begin position="95"/>
        <end position="113"/>
    </location>
</feature>
<feature type="compositionally biased region" description="Basic and acidic residues" evidence="1">
    <location>
        <begin position="58"/>
        <end position="72"/>
    </location>
</feature>
<feature type="compositionally biased region" description="Basic and acidic residues" evidence="1">
    <location>
        <begin position="184"/>
        <end position="196"/>
    </location>
</feature>
<dbReference type="OrthoDB" id="254480at2"/>
<feature type="region of interest" description="Disordered" evidence="1">
    <location>
        <begin position="54"/>
        <end position="76"/>
    </location>
</feature>
<evidence type="ECO:0000256" key="1">
    <source>
        <dbReference type="SAM" id="MobiDB-lite"/>
    </source>
</evidence>
<feature type="compositionally biased region" description="Polar residues" evidence="1">
    <location>
        <begin position="200"/>
        <end position="220"/>
    </location>
</feature>
<dbReference type="Proteomes" id="UP000319004">
    <property type="component" value="Chromosome"/>
</dbReference>
<gene>
    <name evidence="2" type="ORF">Enr13x_45220</name>
</gene>